<dbReference type="Proteomes" id="UP000694557">
    <property type="component" value="Unassembled WGS sequence"/>
</dbReference>
<evidence type="ECO:0000313" key="6">
    <source>
        <dbReference type="Ensembl" id="ENSOKIP00005113388.1"/>
    </source>
</evidence>
<comment type="similarity">
    <text evidence="1 4">Belongs to the type-B carboxylesterase/lipase family.</text>
</comment>
<dbReference type="PROSITE" id="PS00941">
    <property type="entry name" value="CARBOXYLESTERASE_B_2"/>
    <property type="match status" value="1"/>
</dbReference>
<dbReference type="InterPro" id="IPR019819">
    <property type="entry name" value="Carboxylesterase_B_CS"/>
</dbReference>
<gene>
    <name evidence="6" type="primary">ces3</name>
</gene>
<organism evidence="6 7">
    <name type="scientific">Oncorhynchus kisutch</name>
    <name type="common">Coho salmon</name>
    <name type="synonym">Salmo kisutch</name>
    <dbReference type="NCBI Taxonomy" id="8019"/>
    <lineage>
        <taxon>Eukaryota</taxon>
        <taxon>Metazoa</taxon>
        <taxon>Chordata</taxon>
        <taxon>Craniata</taxon>
        <taxon>Vertebrata</taxon>
        <taxon>Euteleostomi</taxon>
        <taxon>Actinopterygii</taxon>
        <taxon>Neopterygii</taxon>
        <taxon>Teleostei</taxon>
        <taxon>Protacanthopterygii</taxon>
        <taxon>Salmoniformes</taxon>
        <taxon>Salmonidae</taxon>
        <taxon>Salmoninae</taxon>
        <taxon>Oncorhynchus</taxon>
    </lineage>
</organism>
<dbReference type="EC" id="3.1.1.-" evidence="4"/>
<dbReference type="GeneTree" id="ENSGT00940000166187"/>
<evidence type="ECO:0000256" key="2">
    <source>
        <dbReference type="ARBA" id="ARBA00022801"/>
    </source>
</evidence>
<dbReference type="SUPFAM" id="SSF53474">
    <property type="entry name" value="alpha/beta-Hydrolases"/>
    <property type="match status" value="1"/>
</dbReference>
<dbReference type="Gene3D" id="3.40.50.1820">
    <property type="entry name" value="alpha/beta hydrolase"/>
    <property type="match status" value="1"/>
</dbReference>
<evidence type="ECO:0000259" key="5">
    <source>
        <dbReference type="Pfam" id="PF00135"/>
    </source>
</evidence>
<keyword evidence="2 4" id="KW-0378">Hydrolase</keyword>
<dbReference type="PROSITE" id="PS00122">
    <property type="entry name" value="CARBOXYLESTERASE_B_1"/>
    <property type="match status" value="1"/>
</dbReference>
<protein>
    <recommendedName>
        <fullName evidence="4">Carboxylic ester hydrolase</fullName>
        <ecNumber evidence="4">3.1.1.-</ecNumber>
    </recommendedName>
</protein>
<keyword evidence="3" id="KW-1015">Disulfide bond</keyword>
<feature type="domain" description="Carboxylesterase type B" evidence="5">
    <location>
        <begin position="60"/>
        <end position="568"/>
    </location>
</feature>
<dbReference type="CDD" id="cd00312">
    <property type="entry name" value="Esterase_lipase"/>
    <property type="match status" value="1"/>
</dbReference>
<name>A0A8C7LAI8_ONCKI</name>
<accession>A0A8C7LAI8</accession>
<dbReference type="Pfam" id="PF00135">
    <property type="entry name" value="COesterase"/>
    <property type="match status" value="1"/>
</dbReference>
<dbReference type="InterPro" id="IPR002018">
    <property type="entry name" value="CarbesteraseB"/>
</dbReference>
<dbReference type="PANTHER" id="PTHR11559">
    <property type="entry name" value="CARBOXYLESTERASE"/>
    <property type="match status" value="1"/>
</dbReference>
<dbReference type="AlphaFoldDB" id="A0A8C7LAI8"/>
<dbReference type="FunFam" id="3.40.50.1820:FF:000011">
    <property type="entry name" value="Carboxylic ester hydrolase"/>
    <property type="match status" value="1"/>
</dbReference>
<sequence>MCVCTLSGGGAWCTEGYLFECQLTVSLSKDTAMMRTTLLSMYLTMVFLGASLCTTAETGPVVSLKNGKVRGEYMTVKGIEQRVQQYLGIPFARPPVGPLRLAAPQPAEPWEGERDGTRQPHMCIQDPVISQHIVNVMAIEYDLPDVSEDCLYLNVYTPKEAATVKKLPVFFWIHGGGLSMGAASQYDASPLAAYQNMVVVIIQYRLGILGFLSTGDEHAPGNWGFLDQIAALKWVQENIESFGGDPQSVTIAGESAGGISASILTLSPLAKGLFHRAIFQSGVATLGTYTSKEPLVIAKVVANLTECDCTTNERLVKCIREKTEEDLVNATKKMKTFMGATVDGVFLKDLAEELLKSKAVEKVPVLLGVTNHEFGWILPSSFAPPGWSEGIDRQSAMSIMNVFYPTGASGLNNLIADEYFKDAKTPEDIRDGFTEMLGDLFMVLPVIKVAGYHRDAGAPVYMYEFQHRPEMHKETRPSFVKSDHADDIGFMFGSCFWNGHIKITGTVTEEEEKLCKTMMAYWANFARTGSPNGEELIQWPLYDQKEEYMELGLKQVVAQSLKKDKVHFMTVLLPQKLHSMAAAASQGN</sequence>
<reference evidence="6" key="1">
    <citation type="submission" date="2025-08" db="UniProtKB">
        <authorList>
            <consortium name="Ensembl"/>
        </authorList>
    </citation>
    <scope>IDENTIFICATION</scope>
</reference>
<keyword evidence="7" id="KW-1185">Reference proteome</keyword>
<dbReference type="InterPro" id="IPR050309">
    <property type="entry name" value="Type-B_Carboxylest/Lipase"/>
</dbReference>
<evidence type="ECO:0000313" key="7">
    <source>
        <dbReference type="Proteomes" id="UP000694557"/>
    </source>
</evidence>
<proteinExistence type="inferred from homology"/>
<dbReference type="GO" id="GO:0016787">
    <property type="term" value="F:hydrolase activity"/>
    <property type="evidence" value="ECO:0007669"/>
    <property type="project" value="UniProtKB-KW"/>
</dbReference>
<evidence type="ECO:0000256" key="1">
    <source>
        <dbReference type="ARBA" id="ARBA00005964"/>
    </source>
</evidence>
<evidence type="ECO:0000256" key="4">
    <source>
        <dbReference type="RuleBase" id="RU361235"/>
    </source>
</evidence>
<evidence type="ECO:0000256" key="3">
    <source>
        <dbReference type="ARBA" id="ARBA00023157"/>
    </source>
</evidence>
<dbReference type="Ensembl" id="ENSOKIT00005121338.1">
    <property type="protein sequence ID" value="ENSOKIP00005113388.1"/>
    <property type="gene ID" value="ENSOKIG00005049181.1"/>
</dbReference>
<dbReference type="InterPro" id="IPR029058">
    <property type="entry name" value="AB_hydrolase_fold"/>
</dbReference>
<reference evidence="6" key="2">
    <citation type="submission" date="2025-09" db="UniProtKB">
        <authorList>
            <consortium name="Ensembl"/>
        </authorList>
    </citation>
    <scope>IDENTIFICATION</scope>
</reference>
<dbReference type="InterPro" id="IPR019826">
    <property type="entry name" value="Carboxylesterase_B_AS"/>
</dbReference>